<accession>A0A6G0YK33</accession>
<dbReference type="EMBL" id="VUJU01003581">
    <property type="protein sequence ID" value="KAF0757427.1"/>
    <property type="molecule type" value="Genomic_DNA"/>
</dbReference>
<dbReference type="AlphaFoldDB" id="A0A6G0YK33"/>
<organism evidence="1 2">
    <name type="scientific">Aphis craccivora</name>
    <name type="common">Cowpea aphid</name>
    <dbReference type="NCBI Taxonomy" id="307492"/>
    <lineage>
        <taxon>Eukaryota</taxon>
        <taxon>Metazoa</taxon>
        <taxon>Ecdysozoa</taxon>
        <taxon>Arthropoda</taxon>
        <taxon>Hexapoda</taxon>
        <taxon>Insecta</taxon>
        <taxon>Pterygota</taxon>
        <taxon>Neoptera</taxon>
        <taxon>Paraneoptera</taxon>
        <taxon>Hemiptera</taxon>
        <taxon>Sternorrhyncha</taxon>
        <taxon>Aphidomorpha</taxon>
        <taxon>Aphidoidea</taxon>
        <taxon>Aphididae</taxon>
        <taxon>Aphidini</taxon>
        <taxon>Aphis</taxon>
        <taxon>Aphis</taxon>
    </lineage>
</organism>
<protein>
    <submittedName>
        <fullName evidence="1">Retrotransposable element Tf2 protein type 1</fullName>
    </submittedName>
</protein>
<reference evidence="1 2" key="1">
    <citation type="submission" date="2019-08" db="EMBL/GenBank/DDBJ databases">
        <title>Whole genome of Aphis craccivora.</title>
        <authorList>
            <person name="Voronova N.V."/>
            <person name="Shulinski R.S."/>
            <person name="Bandarenka Y.V."/>
            <person name="Zhorov D.G."/>
            <person name="Warner D."/>
        </authorList>
    </citation>
    <scope>NUCLEOTIDE SEQUENCE [LARGE SCALE GENOMIC DNA]</scope>
    <source>
        <strain evidence="1">180601</strain>
        <tissue evidence="1">Whole Body</tissue>
    </source>
</reference>
<evidence type="ECO:0000313" key="1">
    <source>
        <dbReference type="EMBL" id="KAF0757427.1"/>
    </source>
</evidence>
<name>A0A6G0YK33_APHCR</name>
<sequence length="116" mass="14368">MERVEDLIKRRIKKMEERTDKEIENIKLYWEKVYKKKTEEIEEKYIESIQQMEERYIDTFRNFNEKNQQSNENQNIIHRSPATEIAKPMFYGNNRDHHPKDYLYNIICLLCFCISQ</sequence>
<proteinExistence type="predicted"/>
<dbReference type="Proteomes" id="UP000478052">
    <property type="component" value="Unassembled WGS sequence"/>
</dbReference>
<gene>
    <name evidence="1" type="ORF">FWK35_00039173</name>
</gene>
<keyword evidence="2" id="KW-1185">Reference proteome</keyword>
<comment type="caution">
    <text evidence="1">The sequence shown here is derived from an EMBL/GenBank/DDBJ whole genome shotgun (WGS) entry which is preliminary data.</text>
</comment>
<evidence type="ECO:0000313" key="2">
    <source>
        <dbReference type="Proteomes" id="UP000478052"/>
    </source>
</evidence>